<dbReference type="InterPro" id="IPR030678">
    <property type="entry name" value="Peptide/Ni-bd"/>
</dbReference>
<feature type="domain" description="Solute-binding protein family 5" evidence="5">
    <location>
        <begin position="99"/>
        <end position="505"/>
    </location>
</feature>
<dbReference type="InterPro" id="IPR000914">
    <property type="entry name" value="SBP_5_dom"/>
</dbReference>
<feature type="region of interest" description="Disordered" evidence="4">
    <location>
        <begin position="23"/>
        <end position="59"/>
    </location>
</feature>
<evidence type="ECO:0000313" key="6">
    <source>
        <dbReference type="EMBL" id="MFC5711665.1"/>
    </source>
</evidence>
<evidence type="ECO:0000256" key="2">
    <source>
        <dbReference type="ARBA" id="ARBA00022448"/>
    </source>
</evidence>
<feature type="compositionally biased region" description="Acidic residues" evidence="4">
    <location>
        <begin position="23"/>
        <end position="45"/>
    </location>
</feature>
<dbReference type="Pfam" id="PF00496">
    <property type="entry name" value="SBP_bac_5"/>
    <property type="match status" value="1"/>
</dbReference>
<comment type="caution">
    <text evidence="6">The sequence shown here is derived from an EMBL/GenBank/DDBJ whole genome shotgun (WGS) entry which is preliminary data.</text>
</comment>
<dbReference type="InterPro" id="IPR039424">
    <property type="entry name" value="SBP_5"/>
</dbReference>
<dbReference type="PANTHER" id="PTHR30290">
    <property type="entry name" value="PERIPLASMIC BINDING COMPONENT OF ABC TRANSPORTER"/>
    <property type="match status" value="1"/>
</dbReference>
<evidence type="ECO:0000256" key="1">
    <source>
        <dbReference type="ARBA" id="ARBA00005695"/>
    </source>
</evidence>
<name>A0ABW0YJW1_9BACI</name>
<dbReference type="EMBL" id="JBHSOZ010000002">
    <property type="protein sequence ID" value="MFC5711665.1"/>
    <property type="molecule type" value="Genomic_DNA"/>
</dbReference>
<dbReference type="Gene3D" id="3.40.190.10">
    <property type="entry name" value="Periplasmic binding protein-like II"/>
    <property type="match status" value="1"/>
</dbReference>
<dbReference type="PIRSF" id="PIRSF002741">
    <property type="entry name" value="MppA"/>
    <property type="match status" value="1"/>
</dbReference>
<keyword evidence="2" id="KW-0813">Transport</keyword>
<evidence type="ECO:0000256" key="4">
    <source>
        <dbReference type="SAM" id="MobiDB-lite"/>
    </source>
</evidence>
<accession>A0ABW0YJW1</accession>
<evidence type="ECO:0000256" key="3">
    <source>
        <dbReference type="ARBA" id="ARBA00022729"/>
    </source>
</evidence>
<protein>
    <submittedName>
        <fullName evidence="6">ABC transporter substrate-binding protein</fullName>
    </submittedName>
</protein>
<sequence length="593" mass="66839">MKHKSLLFLLSTGLILSACNGGDEDFEEGADPAEDGAETETDGENGETAGEPQEGGNINLAMYSAPDHQFNPIYYQSSYDNNILEFTHEKLFEQNEDLEFYGELAEEYELNDEQTEMTVQLREDVVWHDGEPFTADDVVFTYTAIADPEYTGVRTSYADSLLGYDEFKAGDTEEFEGVEAVDEHTVVFRWEEPTVTPEYDASFFIIPEHVFGDVPADEMEQHSASSNPGEIIGTGPFEFTAAVEGDRYELEAFEDYWKGRPHLDSVTWRVVDQSVMTGLLDNGEIHMVAEPDGIVPNDVESVEALGNVNLYQPQDLGYQYMGLKLAHRPSEDVEAGVVDPDNFIVNEKLEDKRVRQALVYGINREAMIEGLLHGSGEVLHAPFPEASWAYDEDAPVKYEYDPDQARALLEDAGFEDVTGDGFYEDPDGEEYVLNLEYPTGNEARENAALVIGENLQDIGINVNVQQPREFSAHADRVEDDERSMDLYLMGWSLASGDPDPAVYFQSDVAYNYTRWNDEHSDELIAAGVQAPEAFDEEYRMEVYAEWAEHVSEEVPMVFLWSPINNFAYVDSLQGVTEHPANMYKDTHEWYLAE</sequence>
<organism evidence="6 7">
    <name type="scientific">Thalassorhabdus alkalitolerans</name>
    <dbReference type="NCBI Taxonomy" id="2282697"/>
    <lineage>
        <taxon>Bacteria</taxon>
        <taxon>Bacillati</taxon>
        <taxon>Bacillota</taxon>
        <taxon>Bacilli</taxon>
        <taxon>Bacillales</taxon>
        <taxon>Bacillaceae</taxon>
        <taxon>Thalassorhabdus</taxon>
    </lineage>
</organism>
<keyword evidence="7" id="KW-1185">Reference proteome</keyword>
<dbReference type="RefSeq" id="WP_385938186.1">
    <property type="nucleotide sequence ID" value="NZ_JBHSOZ010000002.1"/>
</dbReference>
<reference evidence="7" key="1">
    <citation type="journal article" date="2019" name="Int. J. Syst. Evol. Microbiol.">
        <title>The Global Catalogue of Microorganisms (GCM) 10K type strain sequencing project: providing services to taxonomists for standard genome sequencing and annotation.</title>
        <authorList>
            <consortium name="The Broad Institute Genomics Platform"/>
            <consortium name="The Broad Institute Genome Sequencing Center for Infectious Disease"/>
            <person name="Wu L."/>
            <person name="Ma J."/>
        </authorList>
    </citation>
    <scope>NUCLEOTIDE SEQUENCE [LARGE SCALE GENOMIC DNA]</scope>
    <source>
        <strain evidence="7">CECT 7184</strain>
    </source>
</reference>
<dbReference type="Gene3D" id="3.10.105.10">
    <property type="entry name" value="Dipeptide-binding Protein, Domain 3"/>
    <property type="match status" value="1"/>
</dbReference>
<gene>
    <name evidence="6" type="ORF">ACFPU1_02600</name>
</gene>
<dbReference type="PROSITE" id="PS51257">
    <property type="entry name" value="PROKAR_LIPOPROTEIN"/>
    <property type="match status" value="1"/>
</dbReference>
<comment type="similarity">
    <text evidence="1">Belongs to the bacterial solute-binding protein 5 family.</text>
</comment>
<dbReference type="PANTHER" id="PTHR30290:SF9">
    <property type="entry name" value="OLIGOPEPTIDE-BINDING PROTEIN APPA"/>
    <property type="match status" value="1"/>
</dbReference>
<proteinExistence type="inferred from homology"/>
<dbReference type="SUPFAM" id="SSF53850">
    <property type="entry name" value="Periplasmic binding protein-like II"/>
    <property type="match status" value="1"/>
</dbReference>
<keyword evidence="3" id="KW-0732">Signal</keyword>
<evidence type="ECO:0000259" key="5">
    <source>
        <dbReference type="Pfam" id="PF00496"/>
    </source>
</evidence>
<dbReference type="Proteomes" id="UP001596142">
    <property type="component" value="Unassembled WGS sequence"/>
</dbReference>
<dbReference type="Gene3D" id="3.90.76.10">
    <property type="entry name" value="Dipeptide-binding Protein, Domain 1"/>
    <property type="match status" value="1"/>
</dbReference>
<evidence type="ECO:0000313" key="7">
    <source>
        <dbReference type="Proteomes" id="UP001596142"/>
    </source>
</evidence>